<keyword evidence="4" id="KW-1185">Reference proteome</keyword>
<dbReference type="Gene3D" id="3.40.50.1820">
    <property type="entry name" value="alpha/beta hydrolase"/>
    <property type="match status" value="1"/>
</dbReference>
<evidence type="ECO:0000313" key="4">
    <source>
        <dbReference type="Proteomes" id="UP000178485"/>
    </source>
</evidence>
<dbReference type="Proteomes" id="UP000178485">
    <property type="component" value="Chromosome i"/>
</dbReference>
<name>A0A1G4G960_9BACT</name>
<dbReference type="PANTHER" id="PTHR48081">
    <property type="entry name" value="AB HYDROLASE SUPERFAMILY PROTEIN C4A8.06C"/>
    <property type="match status" value="1"/>
</dbReference>
<reference evidence="3 4" key="1">
    <citation type="submission" date="2016-08" db="EMBL/GenBank/DDBJ databases">
        <authorList>
            <person name="Seilhamer J.J."/>
        </authorList>
    </citation>
    <scope>NUCLEOTIDE SEQUENCE [LARGE SCALE GENOMIC DNA]</scope>
    <source>
        <strain evidence="3">ING2-E5A</strain>
    </source>
</reference>
<evidence type="ECO:0000259" key="2">
    <source>
        <dbReference type="Pfam" id="PF20434"/>
    </source>
</evidence>
<dbReference type="KEGG" id="pmuc:ING2E5A_2272"/>
<dbReference type="EC" id="3.1.1.72" evidence="3"/>
<accession>A0A1G4G960</accession>
<organism evidence="3 4">
    <name type="scientific">Petrimonas mucosa</name>
    <dbReference type="NCBI Taxonomy" id="1642646"/>
    <lineage>
        <taxon>Bacteria</taxon>
        <taxon>Pseudomonadati</taxon>
        <taxon>Bacteroidota</taxon>
        <taxon>Bacteroidia</taxon>
        <taxon>Bacteroidales</taxon>
        <taxon>Dysgonomonadaceae</taxon>
        <taxon>Petrimonas</taxon>
    </lineage>
</organism>
<dbReference type="InterPro" id="IPR049492">
    <property type="entry name" value="BD-FAE-like_dom"/>
</dbReference>
<dbReference type="Pfam" id="PF20434">
    <property type="entry name" value="BD-FAE"/>
    <property type="match status" value="1"/>
</dbReference>
<dbReference type="STRING" id="1642646.ING2E5A_2272"/>
<evidence type="ECO:0000256" key="1">
    <source>
        <dbReference type="ARBA" id="ARBA00022801"/>
    </source>
</evidence>
<sequence length="313" mass="35101">MTSISKHIFLLSLLFIFSLQGFSSFVAVEGKGRGSRPDRPVKQATLPLFPPVKEQMEEVHRNDSLFGLLVSKVTNPTLSLFIPQEGVKLKSAVIICPGGGYHTLLMEREGSQVAERFAREGVAAFLLKYRLPGEETGVTDPLAPLKDAQRAIRMVRENADAWGIDPSKVGIMGFSAGGHLAATLGVHYNTGMERPDFLILVNPVISFDSETGHSGLRSILLGENESEELVQFFSNQLHVSSKTPRSILFHTDDDQVVSVMNSFLFYRQLHHHGIPAELHIYSRGDHGFIQFPEFEEWFPRLIRWMSMEKLINR</sequence>
<dbReference type="SUPFAM" id="SSF53474">
    <property type="entry name" value="alpha/beta-Hydrolases"/>
    <property type="match status" value="1"/>
</dbReference>
<dbReference type="GO" id="GO:0046555">
    <property type="term" value="F:acetylxylan esterase activity"/>
    <property type="evidence" value="ECO:0007669"/>
    <property type="project" value="UniProtKB-EC"/>
</dbReference>
<dbReference type="PANTHER" id="PTHR48081:SF6">
    <property type="entry name" value="PEPTIDASE S9 PROLYL OLIGOPEPTIDASE CATALYTIC DOMAIN-CONTAINING PROTEIN"/>
    <property type="match status" value="1"/>
</dbReference>
<proteinExistence type="predicted"/>
<dbReference type="InterPro" id="IPR029058">
    <property type="entry name" value="AB_hydrolase_fold"/>
</dbReference>
<gene>
    <name evidence="3" type="primary">axeA1 3</name>
    <name evidence="3" type="ORF">ING2E5A_2272</name>
</gene>
<evidence type="ECO:0000313" key="3">
    <source>
        <dbReference type="EMBL" id="SCM59083.1"/>
    </source>
</evidence>
<protein>
    <submittedName>
        <fullName evidence="3">Acetylxylan esterase</fullName>
        <ecNumber evidence="3">3.1.1.72</ecNumber>
    </submittedName>
</protein>
<dbReference type="InterPro" id="IPR050300">
    <property type="entry name" value="GDXG_lipolytic_enzyme"/>
</dbReference>
<feature type="domain" description="BD-FAE-like" evidence="2">
    <location>
        <begin position="79"/>
        <end position="269"/>
    </location>
</feature>
<dbReference type="RefSeq" id="WP_071137419.1">
    <property type="nucleotide sequence ID" value="NZ_LT608328.1"/>
</dbReference>
<dbReference type="AlphaFoldDB" id="A0A1G4G960"/>
<keyword evidence="1 3" id="KW-0378">Hydrolase</keyword>
<dbReference type="EMBL" id="LT608328">
    <property type="protein sequence ID" value="SCM59083.1"/>
    <property type="molecule type" value="Genomic_DNA"/>
</dbReference>